<accession>A0A142VU48</accession>
<keyword evidence="6" id="KW-0732">Signal</keyword>
<evidence type="ECO:0000256" key="4">
    <source>
        <dbReference type="ARBA" id="ARBA00023002"/>
    </source>
</evidence>
<protein>
    <submittedName>
        <fullName evidence="7">2-nitropropane dioxygenase</fullName>
    </submittedName>
</protein>
<keyword evidence="7" id="KW-0223">Dioxygenase</keyword>
<dbReference type="InterPro" id="IPR004136">
    <property type="entry name" value="NMO"/>
</dbReference>
<evidence type="ECO:0000256" key="5">
    <source>
        <dbReference type="ARBA" id="ARBA00023033"/>
    </source>
</evidence>
<organism evidence="7 8">
    <name type="scientific">Sphingopyxis terrae subsp. terrae NBRC 15098</name>
    <dbReference type="NCBI Taxonomy" id="1219058"/>
    <lineage>
        <taxon>Bacteria</taxon>
        <taxon>Pseudomonadati</taxon>
        <taxon>Pseudomonadota</taxon>
        <taxon>Alphaproteobacteria</taxon>
        <taxon>Sphingomonadales</taxon>
        <taxon>Sphingomonadaceae</taxon>
        <taxon>Sphingopyxis</taxon>
    </lineage>
</organism>
<keyword evidence="3" id="KW-0288">FMN</keyword>
<dbReference type="PANTHER" id="PTHR42747:SF4">
    <property type="entry name" value="BLR1330 PROTEIN"/>
    <property type="match status" value="1"/>
</dbReference>
<keyword evidence="2" id="KW-0285">Flavoprotein</keyword>
<dbReference type="Proteomes" id="UP000076234">
    <property type="component" value="Chromosome"/>
</dbReference>
<dbReference type="RefSeq" id="WP_062900534.1">
    <property type="nucleotide sequence ID" value="NZ_CP013342.1"/>
</dbReference>
<evidence type="ECO:0000256" key="3">
    <source>
        <dbReference type="ARBA" id="ARBA00022643"/>
    </source>
</evidence>
<gene>
    <name evidence="7" type="ORF">AOA14_01780</name>
</gene>
<dbReference type="EMBL" id="CP013342">
    <property type="protein sequence ID" value="AMU93330.1"/>
    <property type="molecule type" value="Genomic_DNA"/>
</dbReference>
<dbReference type="STRING" id="1219058.AOA14_01780"/>
<name>A0A142VU48_9SPHN</name>
<dbReference type="Pfam" id="PF03060">
    <property type="entry name" value="NMO"/>
    <property type="match status" value="1"/>
</dbReference>
<evidence type="ECO:0000256" key="6">
    <source>
        <dbReference type="SAM" id="SignalP"/>
    </source>
</evidence>
<keyword evidence="4" id="KW-0560">Oxidoreductase</keyword>
<dbReference type="InterPro" id="IPR013785">
    <property type="entry name" value="Aldolase_TIM"/>
</dbReference>
<dbReference type="PANTHER" id="PTHR42747">
    <property type="entry name" value="NITRONATE MONOOXYGENASE-RELATED"/>
    <property type="match status" value="1"/>
</dbReference>
<dbReference type="KEGG" id="ster:AOA14_01780"/>
<dbReference type="SUPFAM" id="SSF51412">
    <property type="entry name" value="Inosine monophosphate dehydrogenase (IMPDH)"/>
    <property type="match status" value="1"/>
</dbReference>
<dbReference type="AlphaFoldDB" id="A0A142VU48"/>
<reference evidence="7 8" key="2">
    <citation type="journal article" date="2016" name="Genome Announc.">
        <title>Complete Genome Sequence of Sphingopyxis terrae Strain 203-1 (NBRC 111660), a Polyethylene Glycol Degrader.</title>
        <authorList>
            <person name="Ohtsubo Y."/>
            <person name="Nonoyama S."/>
            <person name="Nagata Y."/>
            <person name="Numata M."/>
            <person name="Tsuchikane K."/>
            <person name="Hosoyama A."/>
            <person name="Yamazoe A."/>
            <person name="Tsuda M."/>
            <person name="Fujita N."/>
            <person name="Kawai F."/>
        </authorList>
    </citation>
    <scope>NUCLEOTIDE SEQUENCE [LARGE SCALE GENOMIC DNA]</scope>
    <source>
        <strain evidence="7 8">203-1</strain>
    </source>
</reference>
<dbReference type="Gene3D" id="3.20.20.70">
    <property type="entry name" value="Aldolase class I"/>
    <property type="match status" value="1"/>
</dbReference>
<comment type="similarity">
    <text evidence="1">Belongs to the nitronate monooxygenase family. NMO class I subfamily.</text>
</comment>
<evidence type="ECO:0000256" key="1">
    <source>
        <dbReference type="ARBA" id="ARBA00009881"/>
    </source>
</evidence>
<dbReference type="GO" id="GO:0018580">
    <property type="term" value="F:nitronate monooxygenase activity"/>
    <property type="evidence" value="ECO:0007669"/>
    <property type="project" value="InterPro"/>
</dbReference>
<sequence length="323" mass="33283">MKPKHGLPAALTRNLRLPAIAAPMFLVSGPDMVIAASRAGMIGSFPAPNARTTADLEAWVSRIDAALSNDPDAAAWAVNLVVHPSNSRLADDLACVVRHKVPLVITALGSPARVVEQIHAYGGIVFADVNSVGFARKAVAAGVDGLVLVAAGAGGHTGATAGFAFVEEVRQFWDGPLVLGGAISTGHAIRAAEILGADFAYLGTSLIACTESMAAQPYKDMVVAAGAEDIVPSNGITGVTANWLKSSLIAAGYDPANMPEDKRPNFSDAQDDAKAWKNVWSAGQGVGAVRATEPVADIVDRLLKEYDAAAARPRFAAAEGVIA</sequence>
<keyword evidence="5" id="KW-0503">Monooxygenase</keyword>
<dbReference type="GO" id="GO:0051213">
    <property type="term" value="F:dioxygenase activity"/>
    <property type="evidence" value="ECO:0007669"/>
    <property type="project" value="UniProtKB-KW"/>
</dbReference>
<evidence type="ECO:0000313" key="7">
    <source>
        <dbReference type="EMBL" id="AMU93330.1"/>
    </source>
</evidence>
<feature type="chain" id="PRO_5007502259" evidence="6">
    <location>
        <begin position="22"/>
        <end position="323"/>
    </location>
</feature>
<feature type="signal peptide" evidence="6">
    <location>
        <begin position="1"/>
        <end position="21"/>
    </location>
</feature>
<evidence type="ECO:0000313" key="8">
    <source>
        <dbReference type="Proteomes" id="UP000076234"/>
    </source>
</evidence>
<evidence type="ECO:0000256" key="2">
    <source>
        <dbReference type="ARBA" id="ARBA00022630"/>
    </source>
</evidence>
<dbReference type="CDD" id="cd04730">
    <property type="entry name" value="NPD_like"/>
    <property type="match status" value="1"/>
</dbReference>
<proteinExistence type="inferred from homology"/>
<reference evidence="8" key="1">
    <citation type="submission" date="2015-11" db="EMBL/GenBank/DDBJ databases">
        <title>Complete genome sequence of a polyethylene glycol-degrading strain Sphingopyxis terrae strain 203-1 (NBRC 15098).</title>
        <authorList>
            <person name="Yoshiyuki O."/>
            <person name="Shouta N."/>
            <person name="Nagata Y."/>
            <person name="Numata M."/>
            <person name="Tsuchikane K."/>
            <person name="Hosoyama A."/>
            <person name="Yamazoe A."/>
            <person name="Tsuda M."/>
            <person name="Fujita N."/>
            <person name="Kawai F."/>
        </authorList>
    </citation>
    <scope>NUCLEOTIDE SEQUENCE [LARGE SCALE GENOMIC DNA]</scope>
    <source>
        <strain evidence="8">203-1</strain>
    </source>
</reference>